<feature type="transmembrane region" description="Helical" evidence="11">
    <location>
        <begin position="189"/>
        <end position="205"/>
    </location>
</feature>
<dbReference type="InterPro" id="IPR003439">
    <property type="entry name" value="ABC_transporter-like_ATP-bd"/>
</dbReference>
<evidence type="ECO:0000256" key="9">
    <source>
        <dbReference type="ARBA" id="ARBA00023136"/>
    </source>
</evidence>
<evidence type="ECO:0000256" key="8">
    <source>
        <dbReference type="ARBA" id="ARBA00022989"/>
    </source>
</evidence>
<gene>
    <name evidence="14" type="ORF">HX89_08215</name>
</gene>
<dbReference type="Gene3D" id="3.40.50.300">
    <property type="entry name" value="P-loop containing nucleotide triphosphate hydrolases"/>
    <property type="match status" value="1"/>
</dbReference>
<dbReference type="KEGG" id="dni:HX89_08215"/>
<dbReference type="InterPro" id="IPR003593">
    <property type="entry name" value="AAA+_ATPase"/>
</dbReference>
<dbReference type="HOGENOM" id="CLU_000604_84_3_11"/>
<keyword evidence="6" id="KW-0547">Nucleotide-binding</keyword>
<evidence type="ECO:0000256" key="4">
    <source>
        <dbReference type="ARBA" id="ARBA00022519"/>
    </source>
</evidence>
<dbReference type="InterPro" id="IPR011527">
    <property type="entry name" value="ABC1_TM_dom"/>
</dbReference>
<dbReference type="PROSITE" id="PS50929">
    <property type="entry name" value="ABC_TM1F"/>
    <property type="match status" value="1"/>
</dbReference>
<dbReference type="FunFam" id="3.40.50.300:FF:001001">
    <property type="entry name" value="Multidrug ABC transporter ATP-binding protein"/>
    <property type="match status" value="1"/>
</dbReference>
<keyword evidence="15" id="KW-1185">Reference proteome</keyword>
<keyword evidence="7" id="KW-0067">ATP-binding</keyword>
<dbReference type="GO" id="GO:0140359">
    <property type="term" value="F:ABC-type transporter activity"/>
    <property type="evidence" value="ECO:0007669"/>
    <property type="project" value="InterPro"/>
</dbReference>
<dbReference type="GeneID" id="41841126"/>
<evidence type="ECO:0000259" key="13">
    <source>
        <dbReference type="PROSITE" id="PS50929"/>
    </source>
</evidence>
<keyword evidence="5 11" id="KW-0812">Transmembrane</keyword>
<dbReference type="PANTHER" id="PTHR24221:SF654">
    <property type="entry name" value="ATP-BINDING CASSETTE SUB-FAMILY B MEMBER 6"/>
    <property type="match status" value="1"/>
</dbReference>
<keyword evidence="9 11" id="KW-0472">Membrane</keyword>
<evidence type="ECO:0000259" key="12">
    <source>
        <dbReference type="PROSITE" id="PS50893"/>
    </source>
</evidence>
<dbReference type="AlphaFoldDB" id="A0A075JFA6"/>
<feature type="transmembrane region" description="Helical" evidence="11">
    <location>
        <begin position="164"/>
        <end position="183"/>
    </location>
</feature>
<feature type="transmembrane region" description="Helical" evidence="11">
    <location>
        <begin position="83"/>
        <end position="105"/>
    </location>
</feature>
<keyword evidence="3" id="KW-1003">Cell membrane</keyword>
<organism evidence="14 15">
    <name type="scientific">Dermacoccus nishinomiyaensis</name>
    <dbReference type="NCBI Taxonomy" id="1274"/>
    <lineage>
        <taxon>Bacteria</taxon>
        <taxon>Bacillati</taxon>
        <taxon>Actinomycetota</taxon>
        <taxon>Actinomycetes</taxon>
        <taxon>Micrococcales</taxon>
        <taxon>Dermacoccaceae</taxon>
        <taxon>Dermacoccus</taxon>
    </lineage>
</organism>
<dbReference type="PANTHER" id="PTHR24221">
    <property type="entry name" value="ATP-BINDING CASSETTE SUB-FAMILY B"/>
    <property type="match status" value="1"/>
</dbReference>
<comment type="subcellular location">
    <subcellularLocation>
        <location evidence="1">Cell membrane</location>
        <topology evidence="1">Multi-pass membrane protein</topology>
    </subcellularLocation>
</comment>
<dbReference type="SUPFAM" id="SSF90123">
    <property type="entry name" value="ABC transporter transmembrane region"/>
    <property type="match status" value="1"/>
</dbReference>
<dbReference type="SMART" id="SM00382">
    <property type="entry name" value="AAA"/>
    <property type="match status" value="1"/>
</dbReference>
<keyword evidence="4" id="KW-0997">Cell inner membrane</keyword>
<protein>
    <submittedName>
        <fullName evidence="14">Multidrug ABC transporter ATPase</fullName>
    </submittedName>
</protein>
<dbReference type="InterPro" id="IPR027417">
    <property type="entry name" value="P-loop_NTPase"/>
</dbReference>
<dbReference type="InterPro" id="IPR036640">
    <property type="entry name" value="ABC1_TM_sf"/>
</dbReference>
<dbReference type="InterPro" id="IPR017871">
    <property type="entry name" value="ABC_transporter-like_CS"/>
</dbReference>
<evidence type="ECO:0000313" key="14">
    <source>
        <dbReference type="EMBL" id="AIF40926.1"/>
    </source>
</evidence>
<keyword evidence="8 11" id="KW-1133">Transmembrane helix</keyword>
<dbReference type="GO" id="GO:0034040">
    <property type="term" value="F:ATPase-coupled lipid transmembrane transporter activity"/>
    <property type="evidence" value="ECO:0007669"/>
    <property type="project" value="TreeGrafter"/>
</dbReference>
<dbReference type="GO" id="GO:0005886">
    <property type="term" value="C:plasma membrane"/>
    <property type="evidence" value="ECO:0007669"/>
    <property type="project" value="UniProtKB-SubCell"/>
</dbReference>
<evidence type="ECO:0000256" key="10">
    <source>
        <dbReference type="SAM" id="MobiDB-lite"/>
    </source>
</evidence>
<dbReference type="PROSITE" id="PS50893">
    <property type="entry name" value="ABC_TRANSPORTER_2"/>
    <property type="match status" value="1"/>
</dbReference>
<sequence>MKRRSTTATETAATAQAAGATPVVSDRGTLRRGLQLAPEMTRGLGWTLLLALVATTSNVIVPMTIQRAIDDGILAPGGIDLGVVRWTCALAVVGVVVAGMCSYVMNVRLFKASEAGLATLRVKAFAHVHALSTLTLNASRRGSMVSRVTSDVDQISMFVQRGGMMLIVSIGQLLVATALMLWYSPLLTAVVWATFVPLVFLLRHFQRVVGRAYGVVRERVADMLSAVSESVAGAATVRLFGVQERTQARMDETIERQRRAAISAQIRAVGAFVSGQGISGLALVLVLAVGAWQGAHGRMSVGEITAFVFLTNLFTQPVQTATEVLNDLQNALAGWRRIIEVLDTPLEVEPPTEAVTLPRGPVGVEFDDVTFAYRAGDKPAIVGLTASVAAGRRVAVVGETGSGKSTLAKLLTRLVDPSDGVVRLGGVDLRDLDDASLRASVAYLPQEGFLFDGTIADNVRFARPDLSNDDVAAAFDAIGCGAWLAGQPAGVLTQVGARGGRLSAGERQLVALARTYVAGPDVLVLDEATSSVDPTTDVAVGRALDQLMTGRTSVVIAHRLASAESADEVWVMDAGRLVQRGPHTALVAADGPYARLHAGWVASHAH</sequence>
<dbReference type="GO" id="GO:0016887">
    <property type="term" value="F:ATP hydrolysis activity"/>
    <property type="evidence" value="ECO:0007669"/>
    <property type="project" value="InterPro"/>
</dbReference>
<dbReference type="CDD" id="cd07346">
    <property type="entry name" value="ABC_6TM_exporters"/>
    <property type="match status" value="1"/>
</dbReference>
<dbReference type="EMBL" id="CP008889">
    <property type="protein sequence ID" value="AIF40926.1"/>
    <property type="molecule type" value="Genomic_DNA"/>
</dbReference>
<feature type="transmembrane region" description="Helical" evidence="11">
    <location>
        <begin position="266"/>
        <end position="292"/>
    </location>
</feature>
<evidence type="ECO:0000313" key="15">
    <source>
        <dbReference type="Proteomes" id="UP000027986"/>
    </source>
</evidence>
<evidence type="ECO:0000256" key="7">
    <source>
        <dbReference type="ARBA" id="ARBA00022840"/>
    </source>
</evidence>
<keyword evidence="2" id="KW-0813">Transport</keyword>
<evidence type="ECO:0000256" key="11">
    <source>
        <dbReference type="SAM" id="Phobius"/>
    </source>
</evidence>
<dbReference type="PROSITE" id="PS00211">
    <property type="entry name" value="ABC_TRANSPORTER_1"/>
    <property type="match status" value="1"/>
</dbReference>
<dbReference type="SUPFAM" id="SSF52540">
    <property type="entry name" value="P-loop containing nucleoside triphosphate hydrolases"/>
    <property type="match status" value="1"/>
</dbReference>
<dbReference type="eggNOG" id="COG1132">
    <property type="taxonomic scope" value="Bacteria"/>
</dbReference>
<dbReference type="InterPro" id="IPR039421">
    <property type="entry name" value="Type_1_exporter"/>
</dbReference>
<evidence type="ECO:0000256" key="6">
    <source>
        <dbReference type="ARBA" id="ARBA00022741"/>
    </source>
</evidence>
<feature type="domain" description="ABC transmembrane type-1" evidence="13">
    <location>
        <begin position="46"/>
        <end position="330"/>
    </location>
</feature>
<dbReference type="Gene3D" id="1.20.1560.10">
    <property type="entry name" value="ABC transporter type 1, transmembrane domain"/>
    <property type="match status" value="1"/>
</dbReference>
<name>A0A075JFA6_9MICO</name>
<feature type="region of interest" description="Disordered" evidence="10">
    <location>
        <begin position="1"/>
        <end position="20"/>
    </location>
</feature>
<evidence type="ECO:0000256" key="5">
    <source>
        <dbReference type="ARBA" id="ARBA00022692"/>
    </source>
</evidence>
<dbReference type="Pfam" id="PF00005">
    <property type="entry name" value="ABC_tran"/>
    <property type="match status" value="1"/>
</dbReference>
<evidence type="ECO:0000256" key="1">
    <source>
        <dbReference type="ARBA" id="ARBA00004651"/>
    </source>
</evidence>
<feature type="domain" description="ABC transporter" evidence="12">
    <location>
        <begin position="364"/>
        <end position="599"/>
    </location>
</feature>
<dbReference type="RefSeq" id="WP_038568475.1">
    <property type="nucleotide sequence ID" value="NZ_CP008889.1"/>
</dbReference>
<dbReference type="Pfam" id="PF00664">
    <property type="entry name" value="ABC_membrane"/>
    <property type="match status" value="1"/>
</dbReference>
<accession>A0A075JFA6</accession>
<evidence type="ECO:0000256" key="3">
    <source>
        <dbReference type="ARBA" id="ARBA00022475"/>
    </source>
</evidence>
<dbReference type="GO" id="GO:0005524">
    <property type="term" value="F:ATP binding"/>
    <property type="evidence" value="ECO:0007669"/>
    <property type="project" value="UniProtKB-KW"/>
</dbReference>
<reference evidence="14 15" key="1">
    <citation type="submission" date="2014-07" db="EMBL/GenBank/DDBJ databases">
        <title>Genome Sequencing of Dermacoccus nishinomiyaensis.</title>
        <authorList>
            <person name="Hong K.W."/>
            <person name="Chan K.G."/>
        </authorList>
    </citation>
    <scope>NUCLEOTIDE SEQUENCE [LARGE SCALE GENOMIC DNA]</scope>
    <source>
        <strain evidence="14 15">M25</strain>
    </source>
</reference>
<feature type="transmembrane region" description="Helical" evidence="11">
    <location>
        <begin position="44"/>
        <end position="63"/>
    </location>
</feature>
<dbReference type="OrthoDB" id="9806127at2"/>
<dbReference type="Proteomes" id="UP000027986">
    <property type="component" value="Chromosome"/>
</dbReference>
<evidence type="ECO:0000256" key="2">
    <source>
        <dbReference type="ARBA" id="ARBA00022448"/>
    </source>
</evidence>
<proteinExistence type="predicted"/>